<dbReference type="EMBL" id="JARIHO010000002">
    <property type="protein sequence ID" value="KAJ7367383.1"/>
    <property type="molecule type" value="Genomic_DNA"/>
</dbReference>
<keyword evidence="2" id="KW-1185">Reference proteome</keyword>
<name>A0AAD7F5G6_9AGAR</name>
<evidence type="ECO:0000313" key="2">
    <source>
        <dbReference type="Proteomes" id="UP001218218"/>
    </source>
</evidence>
<dbReference type="Proteomes" id="UP001218218">
    <property type="component" value="Unassembled WGS sequence"/>
</dbReference>
<organism evidence="1 2">
    <name type="scientific">Mycena albidolilacea</name>
    <dbReference type="NCBI Taxonomy" id="1033008"/>
    <lineage>
        <taxon>Eukaryota</taxon>
        <taxon>Fungi</taxon>
        <taxon>Dikarya</taxon>
        <taxon>Basidiomycota</taxon>
        <taxon>Agaricomycotina</taxon>
        <taxon>Agaricomycetes</taxon>
        <taxon>Agaricomycetidae</taxon>
        <taxon>Agaricales</taxon>
        <taxon>Marasmiineae</taxon>
        <taxon>Mycenaceae</taxon>
        <taxon>Mycena</taxon>
    </lineage>
</organism>
<reference evidence="1" key="1">
    <citation type="submission" date="2023-03" db="EMBL/GenBank/DDBJ databases">
        <title>Massive genome expansion in bonnet fungi (Mycena s.s.) driven by repeated elements and novel gene families across ecological guilds.</title>
        <authorList>
            <consortium name="Lawrence Berkeley National Laboratory"/>
            <person name="Harder C.B."/>
            <person name="Miyauchi S."/>
            <person name="Viragh M."/>
            <person name="Kuo A."/>
            <person name="Thoen E."/>
            <person name="Andreopoulos B."/>
            <person name="Lu D."/>
            <person name="Skrede I."/>
            <person name="Drula E."/>
            <person name="Henrissat B."/>
            <person name="Morin E."/>
            <person name="Kohler A."/>
            <person name="Barry K."/>
            <person name="LaButti K."/>
            <person name="Morin E."/>
            <person name="Salamov A."/>
            <person name="Lipzen A."/>
            <person name="Mereny Z."/>
            <person name="Hegedus B."/>
            <person name="Baldrian P."/>
            <person name="Stursova M."/>
            <person name="Weitz H."/>
            <person name="Taylor A."/>
            <person name="Grigoriev I.V."/>
            <person name="Nagy L.G."/>
            <person name="Martin F."/>
            <person name="Kauserud H."/>
        </authorList>
    </citation>
    <scope>NUCLEOTIDE SEQUENCE</scope>
    <source>
        <strain evidence="1">CBHHK002</strain>
    </source>
</reference>
<accession>A0AAD7F5G6</accession>
<gene>
    <name evidence="1" type="ORF">DFH08DRAFT_1005984</name>
</gene>
<sequence>MKRRCFRALEKRHTLYAEYLELISYHPVRLSTSAPQYSREVREAYRERSGNCPLSISFLDHFDPFDLSNPPAQNHPIYSKLLPVTRWLRHIAISGEAAVLGHFLRLDSKDLPPLTTLQIYNNRGKMFDGHPEHTNALQLPTLADLSLSFSEGVDPLSLPVRWSQLTGLTLMCQHVWAGNGPMGGLNVGGVLDVLRRCLNLLRCQIRAGKAVDPRSTINTAPSPCLTCDPFFSANTPFFRNTLPHLFPVRELHSEPSGDGPAPDSSLKADFDSAALTSSQFIELLQCFPGISYLRLCSTTFPRNTMALDDSLLALFYSGDDVLCPTLRNISVVGSSSRFSDVAALAFVKARIAMPSSLKIFQAQFYRPMEVDIMPEFQPLIADGLQVALQYPPPAWKFNPRAGFLGT</sequence>
<dbReference type="AlphaFoldDB" id="A0AAD7F5G6"/>
<proteinExistence type="predicted"/>
<evidence type="ECO:0000313" key="1">
    <source>
        <dbReference type="EMBL" id="KAJ7367383.1"/>
    </source>
</evidence>
<protein>
    <submittedName>
        <fullName evidence="1">Uncharacterized protein</fullName>
    </submittedName>
</protein>
<comment type="caution">
    <text evidence="1">The sequence shown here is derived from an EMBL/GenBank/DDBJ whole genome shotgun (WGS) entry which is preliminary data.</text>
</comment>